<organism evidence="1 2">
    <name type="scientific">Protopolystoma xenopodis</name>
    <dbReference type="NCBI Taxonomy" id="117903"/>
    <lineage>
        <taxon>Eukaryota</taxon>
        <taxon>Metazoa</taxon>
        <taxon>Spiralia</taxon>
        <taxon>Lophotrochozoa</taxon>
        <taxon>Platyhelminthes</taxon>
        <taxon>Monogenea</taxon>
        <taxon>Polyopisthocotylea</taxon>
        <taxon>Polystomatidea</taxon>
        <taxon>Polystomatidae</taxon>
        <taxon>Protopolystoma</taxon>
    </lineage>
</organism>
<name>A0A3S5BGP5_9PLAT</name>
<gene>
    <name evidence="1" type="ORF">PXEA_LOCUS17045</name>
</gene>
<sequence length="82" mass="9273">MPAQRRFIPTHPLTPPLLHPHPDHLLLTVVTRPCRIGSFCSSECETWSRLGRGESEARRLVGTSRRSLIGRALDARQDARPH</sequence>
<dbReference type="EMBL" id="CAAALY010062830">
    <property type="protein sequence ID" value="VEL23605.1"/>
    <property type="molecule type" value="Genomic_DNA"/>
</dbReference>
<protein>
    <submittedName>
        <fullName evidence="1">Uncharacterized protein</fullName>
    </submittedName>
</protein>
<proteinExistence type="predicted"/>
<reference evidence="1" key="1">
    <citation type="submission" date="2018-11" db="EMBL/GenBank/DDBJ databases">
        <authorList>
            <consortium name="Pathogen Informatics"/>
        </authorList>
    </citation>
    <scope>NUCLEOTIDE SEQUENCE</scope>
</reference>
<evidence type="ECO:0000313" key="1">
    <source>
        <dbReference type="EMBL" id="VEL23605.1"/>
    </source>
</evidence>
<evidence type="ECO:0000313" key="2">
    <source>
        <dbReference type="Proteomes" id="UP000784294"/>
    </source>
</evidence>
<comment type="caution">
    <text evidence="1">The sequence shown here is derived from an EMBL/GenBank/DDBJ whole genome shotgun (WGS) entry which is preliminary data.</text>
</comment>
<accession>A0A3S5BGP5</accession>
<dbReference type="AlphaFoldDB" id="A0A3S5BGP5"/>
<dbReference type="Proteomes" id="UP000784294">
    <property type="component" value="Unassembled WGS sequence"/>
</dbReference>
<keyword evidence="2" id="KW-1185">Reference proteome</keyword>